<dbReference type="InterPro" id="IPR050222">
    <property type="entry name" value="MATE_MdtK"/>
</dbReference>
<dbReference type="GO" id="GO:0015297">
    <property type="term" value="F:antiporter activity"/>
    <property type="evidence" value="ECO:0007669"/>
    <property type="project" value="UniProtKB-KW"/>
</dbReference>
<evidence type="ECO:0000256" key="3">
    <source>
        <dbReference type="ARBA" id="ARBA00010199"/>
    </source>
</evidence>
<dbReference type="PANTHER" id="PTHR43298">
    <property type="entry name" value="MULTIDRUG RESISTANCE PROTEIN NORM-RELATED"/>
    <property type="match status" value="1"/>
</dbReference>
<dbReference type="InterPro" id="IPR002528">
    <property type="entry name" value="MATE_fam"/>
</dbReference>
<evidence type="ECO:0000256" key="6">
    <source>
        <dbReference type="ARBA" id="ARBA00022449"/>
    </source>
</evidence>
<dbReference type="CDD" id="cd13131">
    <property type="entry name" value="MATE_NorM_like"/>
    <property type="match status" value="1"/>
</dbReference>
<dbReference type="GO" id="GO:0005886">
    <property type="term" value="C:plasma membrane"/>
    <property type="evidence" value="ECO:0007669"/>
    <property type="project" value="UniProtKB-SubCell"/>
</dbReference>
<evidence type="ECO:0000256" key="11">
    <source>
        <dbReference type="ARBA" id="ARBA00023136"/>
    </source>
</evidence>
<evidence type="ECO:0000256" key="10">
    <source>
        <dbReference type="ARBA" id="ARBA00023065"/>
    </source>
</evidence>
<feature type="transmembrane region" description="Helical" evidence="13">
    <location>
        <begin position="194"/>
        <end position="217"/>
    </location>
</feature>
<dbReference type="GO" id="GO:0006811">
    <property type="term" value="P:monoatomic ion transport"/>
    <property type="evidence" value="ECO:0007669"/>
    <property type="project" value="UniProtKB-KW"/>
</dbReference>
<proteinExistence type="inferred from homology"/>
<keyword evidence="7" id="KW-1003">Cell membrane</keyword>
<dbReference type="PIRSF" id="PIRSF006603">
    <property type="entry name" value="DinF"/>
    <property type="match status" value="1"/>
</dbReference>
<keyword evidence="15" id="KW-1185">Reference proteome</keyword>
<dbReference type="PANTHER" id="PTHR43298:SF2">
    <property type="entry name" value="FMN_FAD EXPORTER YEEO-RELATED"/>
    <property type="match status" value="1"/>
</dbReference>
<keyword evidence="10" id="KW-0406">Ion transport</keyword>
<feature type="transmembrane region" description="Helical" evidence="13">
    <location>
        <begin position="12"/>
        <end position="34"/>
    </location>
</feature>
<comment type="similarity">
    <text evidence="3">Belongs to the multi antimicrobial extrusion (MATE) (TC 2.A.66.1) family.</text>
</comment>
<feature type="transmembrane region" description="Helical" evidence="13">
    <location>
        <begin position="419"/>
        <end position="439"/>
    </location>
</feature>
<feature type="transmembrane region" description="Helical" evidence="13">
    <location>
        <begin position="238"/>
        <end position="266"/>
    </location>
</feature>
<feature type="transmembrane region" description="Helical" evidence="13">
    <location>
        <begin position="391"/>
        <end position="413"/>
    </location>
</feature>
<dbReference type="Proteomes" id="UP000245938">
    <property type="component" value="Unassembled WGS sequence"/>
</dbReference>
<keyword evidence="6" id="KW-0050">Antiport</keyword>
<keyword evidence="8 13" id="KW-0812">Transmembrane</keyword>
<keyword evidence="9 13" id="KW-1133">Transmembrane helix</keyword>
<comment type="subcellular location">
    <subcellularLocation>
        <location evidence="2">Cell membrane</location>
        <topology evidence="2">Multi-pass membrane protein</topology>
    </subcellularLocation>
</comment>
<evidence type="ECO:0000256" key="2">
    <source>
        <dbReference type="ARBA" id="ARBA00004651"/>
    </source>
</evidence>
<evidence type="ECO:0000313" key="15">
    <source>
        <dbReference type="Proteomes" id="UP000245938"/>
    </source>
</evidence>
<feature type="transmembrane region" description="Helical" evidence="13">
    <location>
        <begin position="95"/>
        <end position="113"/>
    </location>
</feature>
<reference evidence="14 15" key="1">
    <citation type="submission" date="2018-05" db="EMBL/GenBank/DDBJ databases">
        <title>Kurthia sibirica genome sequence.</title>
        <authorList>
            <person name="Maclea K.S."/>
            <person name="Goen A.E."/>
        </authorList>
    </citation>
    <scope>NUCLEOTIDE SEQUENCE [LARGE SCALE GENOMIC DNA]</scope>
    <source>
        <strain evidence="14 15">ATCC 49154</strain>
    </source>
</reference>
<dbReference type="GO" id="GO:0042910">
    <property type="term" value="F:xenobiotic transmembrane transporter activity"/>
    <property type="evidence" value="ECO:0007669"/>
    <property type="project" value="InterPro"/>
</dbReference>
<dbReference type="RefSeq" id="WP_109304973.1">
    <property type="nucleotide sequence ID" value="NZ_BJUF01000040.1"/>
</dbReference>
<dbReference type="AlphaFoldDB" id="A0A2U3APD2"/>
<feature type="transmembrane region" description="Helical" evidence="13">
    <location>
        <begin position="133"/>
        <end position="150"/>
    </location>
</feature>
<organism evidence="14 15">
    <name type="scientific">Kurthia sibirica</name>
    <dbReference type="NCBI Taxonomy" id="202750"/>
    <lineage>
        <taxon>Bacteria</taxon>
        <taxon>Bacillati</taxon>
        <taxon>Bacillota</taxon>
        <taxon>Bacilli</taxon>
        <taxon>Bacillales</taxon>
        <taxon>Caryophanaceae</taxon>
        <taxon>Kurthia</taxon>
    </lineage>
</organism>
<evidence type="ECO:0000256" key="7">
    <source>
        <dbReference type="ARBA" id="ARBA00022475"/>
    </source>
</evidence>
<comment type="caution">
    <text evidence="14">The sequence shown here is derived from an EMBL/GenBank/DDBJ whole genome shotgun (WGS) entry which is preliminary data.</text>
</comment>
<accession>A0A2U3APD2</accession>
<evidence type="ECO:0000256" key="13">
    <source>
        <dbReference type="SAM" id="Phobius"/>
    </source>
</evidence>
<evidence type="ECO:0000313" key="14">
    <source>
        <dbReference type="EMBL" id="PWI26369.1"/>
    </source>
</evidence>
<dbReference type="Pfam" id="PF01554">
    <property type="entry name" value="MatE"/>
    <property type="match status" value="2"/>
</dbReference>
<comment type="function">
    <text evidence="1">Multidrug efflux pump.</text>
</comment>
<dbReference type="InterPro" id="IPR048279">
    <property type="entry name" value="MdtK-like"/>
</dbReference>
<dbReference type="EMBL" id="QFVR01000003">
    <property type="protein sequence ID" value="PWI26369.1"/>
    <property type="molecule type" value="Genomic_DNA"/>
</dbReference>
<gene>
    <name evidence="14" type="ORF">DEX24_03255</name>
</gene>
<protein>
    <recommendedName>
        <fullName evidence="4">Probable multidrug resistance protein NorM</fullName>
    </recommendedName>
    <alternativeName>
        <fullName evidence="12">Multidrug-efflux transporter</fullName>
    </alternativeName>
</protein>
<evidence type="ECO:0000256" key="12">
    <source>
        <dbReference type="ARBA" id="ARBA00031636"/>
    </source>
</evidence>
<dbReference type="OrthoDB" id="9780160at2"/>
<keyword evidence="11 13" id="KW-0472">Membrane</keyword>
<evidence type="ECO:0000256" key="4">
    <source>
        <dbReference type="ARBA" id="ARBA00020268"/>
    </source>
</evidence>
<name>A0A2U3APD2_9BACL</name>
<feature type="transmembrane region" description="Helical" evidence="13">
    <location>
        <begin position="321"/>
        <end position="341"/>
    </location>
</feature>
<evidence type="ECO:0000256" key="5">
    <source>
        <dbReference type="ARBA" id="ARBA00022448"/>
    </source>
</evidence>
<keyword evidence="5" id="KW-0813">Transport</keyword>
<evidence type="ECO:0000256" key="9">
    <source>
        <dbReference type="ARBA" id="ARBA00022989"/>
    </source>
</evidence>
<feature type="transmembrane region" description="Helical" evidence="13">
    <location>
        <begin position="162"/>
        <end position="182"/>
    </location>
</feature>
<feature type="transmembrane region" description="Helical" evidence="13">
    <location>
        <begin position="286"/>
        <end position="309"/>
    </location>
</feature>
<feature type="transmembrane region" description="Helical" evidence="13">
    <location>
        <begin position="54"/>
        <end position="75"/>
    </location>
</feature>
<evidence type="ECO:0000256" key="8">
    <source>
        <dbReference type="ARBA" id="ARBA00022692"/>
    </source>
</evidence>
<dbReference type="NCBIfam" id="TIGR00797">
    <property type="entry name" value="matE"/>
    <property type="match status" value="1"/>
</dbReference>
<sequence>MHETTNHRQKWRMMLVITAPILVTQIALYLITFFDVLFSSKYGTTDLAGVSIGSSIWMPIYVGISGILLSITPIVAHSVGGKKLKEATFSVQQGIWIGITLAIFVFIIMLTSMNPLLQLMPLEPHVHQVAHDYLVAMCFGLVPLFIYTVLRCFIDALGQTRMSMIITLIATPINIFFCYVFVFGNLGAPALGGVGAGIASAITYWVICIIAVIITWRAHPFATFHLFKAMPKPQLKKWLEILKIGVPIGLALFAETGIFAVVTIIMSKYTTEIIGAHQIAMNFASLSYMIPLSISMGATILIGFEVGAGRMKDARDYTKKAIILAVSICLVTLGILIGFRQQIASVYSNDVEVVHLAMGFLVYAAFFQLSDAVQAPIQGALRGYKDVTITSIMAVISYWVIALPFGFIVADIFNFGPQGYWIGLISGLAIGAISLSIRLKIVQNKFASR</sequence>
<evidence type="ECO:0000256" key="1">
    <source>
        <dbReference type="ARBA" id="ARBA00003408"/>
    </source>
</evidence>
<feature type="transmembrane region" description="Helical" evidence="13">
    <location>
        <begin position="353"/>
        <end position="370"/>
    </location>
</feature>